<evidence type="ECO:0000313" key="2">
    <source>
        <dbReference type="Proteomes" id="UP000299102"/>
    </source>
</evidence>
<dbReference type="AlphaFoldDB" id="A0A4C1X996"/>
<protein>
    <submittedName>
        <fullName evidence="1">Uncharacterized protein</fullName>
    </submittedName>
</protein>
<dbReference type="EMBL" id="BGZK01000748">
    <property type="protein sequence ID" value="GBP58929.1"/>
    <property type="molecule type" value="Genomic_DNA"/>
</dbReference>
<proteinExistence type="predicted"/>
<keyword evidence="2" id="KW-1185">Reference proteome</keyword>
<dbReference type="Proteomes" id="UP000299102">
    <property type="component" value="Unassembled WGS sequence"/>
</dbReference>
<sequence>MGAIDQSVKLPGVALINQSTGVSTKIYPHPAFKLYLVLRHLHRSRKSAVRDCRGAESTKFRESLTAPIENELDSFVPWMSTKTENSKSQSTLKAGVATLDASDGSSYAIDKLSAAKPAHCRRKGLKKIADRLNRSSWLGFYASTAGIRFIAATLTNASFEILRSDRIETFQGKRPSTQSQTRERPKELLKGYNWSGRSDYYVKFLIEGIGSFKASILPQCGSGPLTSVVGDVITLSGTDALSEARRVCRTVQHTKLCRSVLPANDALRRYVQRSPALHPSALPRSHFTQLRRFRITQRQSSVRCTVNDFKLKTLL</sequence>
<organism evidence="1 2">
    <name type="scientific">Eumeta variegata</name>
    <name type="common">Bagworm moth</name>
    <name type="synonym">Eumeta japonica</name>
    <dbReference type="NCBI Taxonomy" id="151549"/>
    <lineage>
        <taxon>Eukaryota</taxon>
        <taxon>Metazoa</taxon>
        <taxon>Ecdysozoa</taxon>
        <taxon>Arthropoda</taxon>
        <taxon>Hexapoda</taxon>
        <taxon>Insecta</taxon>
        <taxon>Pterygota</taxon>
        <taxon>Neoptera</taxon>
        <taxon>Endopterygota</taxon>
        <taxon>Lepidoptera</taxon>
        <taxon>Glossata</taxon>
        <taxon>Ditrysia</taxon>
        <taxon>Tineoidea</taxon>
        <taxon>Psychidae</taxon>
        <taxon>Oiketicinae</taxon>
        <taxon>Eumeta</taxon>
    </lineage>
</organism>
<name>A0A4C1X996_EUMVA</name>
<reference evidence="1 2" key="1">
    <citation type="journal article" date="2019" name="Commun. Biol.">
        <title>The bagworm genome reveals a unique fibroin gene that provides high tensile strength.</title>
        <authorList>
            <person name="Kono N."/>
            <person name="Nakamura H."/>
            <person name="Ohtoshi R."/>
            <person name="Tomita M."/>
            <person name="Numata K."/>
            <person name="Arakawa K."/>
        </authorList>
    </citation>
    <scope>NUCLEOTIDE SEQUENCE [LARGE SCALE GENOMIC DNA]</scope>
</reference>
<evidence type="ECO:0000313" key="1">
    <source>
        <dbReference type="EMBL" id="GBP58929.1"/>
    </source>
</evidence>
<gene>
    <name evidence="1" type="ORF">EVAR_46992_1</name>
</gene>
<accession>A0A4C1X996</accession>
<comment type="caution">
    <text evidence="1">The sequence shown here is derived from an EMBL/GenBank/DDBJ whole genome shotgun (WGS) entry which is preliminary data.</text>
</comment>